<keyword evidence="2" id="KW-1185">Reference proteome</keyword>
<accession>A0AAD6QUV9</accession>
<evidence type="ECO:0000313" key="1">
    <source>
        <dbReference type="EMBL" id="KAJ6996999.1"/>
    </source>
</evidence>
<dbReference type="Proteomes" id="UP001164929">
    <property type="component" value="Chromosome 5"/>
</dbReference>
<evidence type="ECO:0000313" key="2">
    <source>
        <dbReference type="Proteomes" id="UP001164929"/>
    </source>
</evidence>
<dbReference type="EMBL" id="JAQIZT010000005">
    <property type="protein sequence ID" value="KAJ6996999.1"/>
    <property type="molecule type" value="Genomic_DNA"/>
</dbReference>
<sequence length="102" mass="11107">MTLNPVTRSHFNNHKGKTTPPASARLPFLFFFRVSTGSNPKSPTVDCSRLMINGEGVCASGSLKAIRVKHVALIKAMKGSGRPRTLINSRNLPSCYKGFTCK</sequence>
<comment type="caution">
    <text evidence="1">The sequence shown here is derived from an EMBL/GenBank/DDBJ whole genome shotgun (WGS) entry which is preliminary data.</text>
</comment>
<name>A0AAD6QUV9_9ROSI</name>
<proteinExistence type="predicted"/>
<dbReference type="AlphaFoldDB" id="A0AAD6QUV9"/>
<protein>
    <submittedName>
        <fullName evidence="1">Uncharacterized protein</fullName>
    </submittedName>
</protein>
<gene>
    <name evidence="1" type="ORF">NC653_013550</name>
</gene>
<reference evidence="1" key="1">
    <citation type="journal article" date="2023" name="Mol. Ecol. Resour.">
        <title>Chromosome-level genome assembly of a triploid poplar Populus alba 'Berolinensis'.</title>
        <authorList>
            <person name="Chen S."/>
            <person name="Yu Y."/>
            <person name="Wang X."/>
            <person name="Wang S."/>
            <person name="Zhang T."/>
            <person name="Zhou Y."/>
            <person name="He R."/>
            <person name="Meng N."/>
            <person name="Wang Y."/>
            <person name="Liu W."/>
            <person name="Liu Z."/>
            <person name="Liu J."/>
            <person name="Guo Q."/>
            <person name="Huang H."/>
            <person name="Sederoff R.R."/>
            <person name="Wang G."/>
            <person name="Qu G."/>
            <person name="Chen S."/>
        </authorList>
    </citation>
    <scope>NUCLEOTIDE SEQUENCE</scope>
    <source>
        <strain evidence="1">SC-2020</strain>
    </source>
</reference>
<organism evidence="1 2">
    <name type="scientific">Populus alba x Populus x berolinensis</name>
    <dbReference type="NCBI Taxonomy" id="444605"/>
    <lineage>
        <taxon>Eukaryota</taxon>
        <taxon>Viridiplantae</taxon>
        <taxon>Streptophyta</taxon>
        <taxon>Embryophyta</taxon>
        <taxon>Tracheophyta</taxon>
        <taxon>Spermatophyta</taxon>
        <taxon>Magnoliopsida</taxon>
        <taxon>eudicotyledons</taxon>
        <taxon>Gunneridae</taxon>
        <taxon>Pentapetalae</taxon>
        <taxon>rosids</taxon>
        <taxon>fabids</taxon>
        <taxon>Malpighiales</taxon>
        <taxon>Salicaceae</taxon>
        <taxon>Saliceae</taxon>
        <taxon>Populus</taxon>
    </lineage>
</organism>